<dbReference type="HOGENOM" id="CLU_456287_0_0_6"/>
<gene>
    <name evidence="2" type="ordered locus">Fbal_0080</name>
</gene>
<protein>
    <recommendedName>
        <fullName evidence="4">Lipoprotein</fullName>
    </recommendedName>
</protein>
<reference evidence="2 3" key="1">
    <citation type="journal article" date="2010" name="Stand. Genomic Sci.">
        <title>Complete genome sequence of Ferrimonas balearica type strain (PAT).</title>
        <authorList>
            <person name="Nolan M."/>
            <person name="Sikorski J."/>
            <person name="Davenport K."/>
            <person name="Lucas S."/>
            <person name="Glavina Del Rio T."/>
            <person name="Tice H."/>
            <person name="Cheng J."/>
            <person name="Goodwin L."/>
            <person name="Pitluck S."/>
            <person name="Liolios K."/>
            <person name="Ivanova N."/>
            <person name="Mavromatis K."/>
            <person name="Ovchinnikova G."/>
            <person name="Pati A."/>
            <person name="Chen A."/>
            <person name="Palaniappan K."/>
            <person name="Land M."/>
            <person name="Hauser L."/>
            <person name="Chang Y."/>
            <person name="Jeffries C."/>
            <person name="Tapia R."/>
            <person name="Brettin T."/>
            <person name="Detter J."/>
            <person name="Han C."/>
            <person name="Yasawong M."/>
            <person name="Rohde M."/>
            <person name="Tindall B."/>
            <person name="Goker M."/>
            <person name="Woyke T."/>
            <person name="Bristow J."/>
            <person name="Eisen J."/>
            <person name="Markowitz V."/>
            <person name="Hugenholtz P."/>
            <person name="Kyrpides N."/>
            <person name="Klenk H."/>
            <person name="Lapidus A."/>
        </authorList>
    </citation>
    <scope>NUCLEOTIDE SEQUENCE [LARGE SCALE GENOMIC DNA]</scope>
    <source>
        <strain evidence="3">DSM 9799 / CCM 4581 / KCTC 23876 / PAT</strain>
    </source>
</reference>
<keyword evidence="3" id="KW-1185">Reference proteome</keyword>
<dbReference type="AlphaFoldDB" id="E1SVE0"/>
<dbReference type="PROSITE" id="PS51257">
    <property type="entry name" value="PROKAR_LIPOPROTEIN"/>
    <property type="match status" value="1"/>
</dbReference>
<dbReference type="KEGG" id="fbl:Fbal_0080"/>
<name>E1SVE0_FERBD</name>
<evidence type="ECO:0008006" key="4">
    <source>
        <dbReference type="Google" id="ProtNLM"/>
    </source>
</evidence>
<dbReference type="eggNOG" id="ENOG503308P">
    <property type="taxonomic scope" value="Bacteria"/>
</dbReference>
<evidence type="ECO:0000313" key="2">
    <source>
        <dbReference type="EMBL" id="ADN74294.1"/>
    </source>
</evidence>
<dbReference type="EMBL" id="CP002209">
    <property type="protein sequence ID" value="ADN74294.1"/>
    <property type="molecule type" value="Genomic_DNA"/>
</dbReference>
<dbReference type="Proteomes" id="UP000006683">
    <property type="component" value="Chromosome"/>
</dbReference>
<dbReference type="STRING" id="550540.Fbal_0080"/>
<accession>E1SVE0</accession>
<feature type="signal peptide" evidence="1">
    <location>
        <begin position="1"/>
        <end position="22"/>
    </location>
</feature>
<organism evidence="2 3">
    <name type="scientific">Ferrimonas balearica (strain DSM 9799 / CCM 4581 / KCTC 23876 / PAT)</name>
    <dbReference type="NCBI Taxonomy" id="550540"/>
    <lineage>
        <taxon>Bacteria</taxon>
        <taxon>Pseudomonadati</taxon>
        <taxon>Pseudomonadota</taxon>
        <taxon>Gammaproteobacteria</taxon>
        <taxon>Alteromonadales</taxon>
        <taxon>Ferrimonadaceae</taxon>
        <taxon>Ferrimonas</taxon>
    </lineage>
</organism>
<sequence>MRLSKVALSLMAITALSGCSGSDDNTQITPPPEPTPPQILSFAIEGIATDAPVANATITATLGDQTITTTADDDGLYTLDFEYEEGTLSGDEMVLLSAQGEGDQGHIELVSQLGSFESLNEQAGDDGVLAQDESSRTAITQVSTALHLLAEDTGVELNSDEALAEAEAQVETEALLELSAVIKVLADNPDYTPETGTILELLTPEGEESVEEAVNSYLADNGLLDEEGELTDAFEAAFEEALQETVNDPAVTLAFTAEELLGTNVYTTSVTQGWVAQSGNVLNFAADGTATLGDPGVYGYFLGTDVSAEWAVNEANRLVVNYGDNEQESYPYLTLADVTEHWGQAAADTLAPIWQEGYLRVIESTDAVKFTKLTDGAESKVAVEISQTFTLDPTSAGLAWEGELPSYQEIELESAGVLHLGNQVSTLWDSAPQGTWALPMVTSIQGFYDNQAYDYLVHNEVTLAEGGSVLDKAGEARGQWSYADGVLTIASGDWTVSYQPYAQSDALYSAIVSISKGEFEQSNVAWIAQYDQDNASLADDLIQEMPYVLGAWINSWIASEGDPTRPDFDTVYGYTFAEDGSLSWTFGTYTDPTSGEYVEDQGYFETYYNAFQHWEQVGDHEYQLTGKEVWEGWATYSRERSWTVINTLADGRHLVLERSVRTLDYIDEGQQDQTGPFIFPRINVLSPVDLSQFEEEYQRSEEYGTLTGVSSDRVDAVRIQMLDNAPRQ</sequence>
<dbReference type="GeneID" id="67180326"/>
<keyword evidence="1" id="KW-0732">Signal</keyword>
<evidence type="ECO:0000256" key="1">
    <source>
        <dbReference type="SAM" id="SignalP"/>
    </source>
</evidence>
<proteinExistence type="predicted"/>
<evidence type="ECO:0000313" key="3">
    <source>
        <dbReference type="Proteomes" id="UP000006683"/>
    </source>
</evidence>
<dbReference type="RefSeq" id="WP_013343600.1">
    <property type="nucleotide sequence ID" value="NC_014541.1"/>
</dbReference>
<dbReference type="OrthoDB" id="6335194at2"/>
<feature type="chain" id="PRO_5003151190" description="Lipoprotein" evidence="1">
    <location>
        <begin position="23"/>
        <end position="728"/>
    </location>
</feature>